<evidence type="ECO:0000313" key="2">
    <source>
        <dbReference type="Proteomes" id="UP000828390"/>
    </source>
</evidence>
<gene>
    <name evidence="1" type="ORF">DPMN_083817</name>
</gene>
<reference evidence="1" key="2">
    <citation type="submission" date="2020-11" db="EMBL/GenBank/DDBJ databases">
        <authorList>
            <person name="McCartney M.A."/>
            <person name="Auch B."/>
            <person name="Kono T."/>
            <person name="Mallez S."/>
            <person name="Becker A."/>
            <person name="Gohl D.M."/>
            <person name="Silverstein K.A.T."/>
            <person name="Koren S."/>
            <person name="Bechman K.B."/>
            <person name="Herman A."/>
            <person name="Abrahante J.E."/>
            <person name="Garbe J."/>
        </authorList>
    </citation>
    <scope>NUCLEOTIDE SEQUENCE</scope>
    <source>
        <strain evidence="1">Duluth1</strain>
        <tissue evidence="1">Whole animal</tissue>
    </source>
</reference>
<reference evidence="1" key="1">
    <citation type="journal article" date="2019" name="bioRxiv">
        <title>The Genome of the Zebra Mussel, Dreissena polymorpha: A Resource for Invasive Species Research.</title>
        <authorList>
            <person name="McCartney M.A."/>
            <person name="Auch B."/>
            <person name="Kono T."/>
            <person name="Mallez S."/>
            <person name="Zhang Y."/>
            <person name="Obille A."/>
            <person name="Becker A."/>
            <person name="Abrahante J.E."/>
            <person name="Garbe J."/>
            <person name="Badalamenti J.P."/>
            <person name="Herman A."/>
            <person name="Mangelson H."/>
            <person name="Liachko I."/>
            <person name="Sullivan S."/>
            <person name="Sone E.D."/>
            <person name="Koren S."/>
            <person name="Silverstein K.A.T."/>
            <person name="Beckman K.B."/>
            <person name="Gohl D.M."/>
        </authorList>
    </citation>
    <scope>NUCLEOTIDE SEQUENCE</scope>
    <source>
        <strain evidence="1">Duluth1</strain>
        <tissue evidence="1">Whole animal</tissue>
    </source>
</reference>
<protein>
    <submittedName>
        <fullName evidence="1">Uncharacterized protein</fullName>
    </submittedName>
</protein>
<name>A0A9D4BK86_DREPO</name>
<sequence>MWQVYCQLFGAHVAVPDRQGEQDFLTARLSTTPAGNSCILDVFIFQGAGSTGLTDDFTRAR</sequence>
<dbReference type="Proteomes" id="UP000828390">
    <property type="component" value="Unassembled WGS sequence"/>
</dbReference>
<organism evidence="1 2">
    <name type="scientific">Dreissena polymorpha</name>
    <name type="common">Zebra mussel</name>
    <name type="synonym">Mytilus polymorpha</name>
    <dbReference type="NCBI Taxonomy" id="45954"/>
    <lineage>
        <taxon>Eukaryota</taxon>
        <taxon>Metazoa</taxon>
        <taxon>Spiralia</taxon>
        <taxon>Lophotrochozoa</taxon>
        <taxon>Mollusca</taxon>
        <taxon>Bivalvia</taxon>
        <taxon>Autobranchia</taxon>
        <taxon>Heteroconchia</taxon>
        <taxon>Euheterodonta</taxon>
        <taxon>Imparidentia</taxon>
        <taxon>Neoheterodontei</taxon>
        <taxon>Myida</taxon>
        <taxon>Dreissenoidea</taxon>
        <taxon>Dreissenidae</taxon>
        <taxon>Dreissena</taxon>
    </lineage>
</organism>
<keyword evidence="2" id="KW-1185">Reference proteome</keyword>
<accession>A0A9D4BK86</accession>
<dbReference type="EMBL" id="JAIWYP010000016">
    <property type="protein sequence ID" value="KAH3696353.1"/>
    <property type="molecule type" value="Genomic_DNA"/>
</dbReference>
<proteinExistence type="predicted"/>
<evidence type="ECO:0000313" key="1">
    <source>
        <dbReference type="EMBL" id="KAH3696353.1"/>
    </source>
</evidence>
<dbReference type="AlphaFoldDB" id="A0A9D4BK86"/>
<comment type="caution">
    <text evidence="1">The sequence shown here is derived from an EMBL/GenBank/DDBJ whole genome shotgun (WGS) entry which is preliminary data.</text>
</comment>